<evidence type="ECO:0000313" key="2">
    <source>
        <dbReference type="Proteomes" id="UP000093267"/>
    </source>
</evidence>
<sequence length="348" mass="40645">MTIFKPDKPFKTYDEQLSLLKERGLIITNDDYARHALQTYSYYDLINGNLDKLLVSKHPIHFQEETSIELLVRIRSIEDRIKSVFLSQILMIEKNFKTVLSYHIADQFGVNSGIDGYLTKTNYPHSSSKKGIVKKTLKQLIDVRDGNTKIIQGLPIKHYRKNHNHIPPWILIDELSFGQTYYWFNSLKFEDEILVSKKMLSLKSSKVSDADYTELFKDAMTCLRQFRNFFAHNSVLSQMQCSQQLKLQKIKKILNDDIVIQNTETIFKNRNNLFACFLCVMLLSNDSDQLNIFLLGLEQTISSLSNEVEAEFIIYDIFKLPINSVTRAEHFVKKYNPTWPSPYQSSRR</sequence>
<name>A0A1B2IYF3_9LACO</name>
<dbReference type="Proteomes" id="UP000093267">
    <property type="component" value="Chromosome"/>
</dbReference>
<dbReference type="OrthoDB" id="5363652at2"/>
<dbReference type="AlphaFoldDB" id="A0A1B2IYF3"/>
<dbReference type="InterPro" id="IPR011664">
    <property type="entry name" value="Abi_system_AbiD/AbiF-like"/>
</dbReference>
<dbReference type="RefSeq" id="WP_065902323.1">
    <property type="nucleotide sequence ID" value="NZ_CP014912.1"/>
</dbReference>
<keyword evidence="2" id="KW-1185">Reference proteome</keyword>
<reference evidence="1 2" key="1">
    <citation type="submission" date="2016-03" db="EMBL/GenBank/DDBJ databases">
        <title>Pediococcus and Lactobacillus from brewery environment - whole genome sequencing and assembly.</title>
        <authorList>
            <person name="Behr J."/>
            <person name="Geissler A.J."/>
            <person name="Vogel R.F."/>
        </authorList>
    </citation>
    <scope>NUCLEOTIDE SEQUENCE [LARGE SCALE GENOMIC DNA]</scope>
    <source>
        <strain evidence="1 2">TMW 1.1995</strain>
    </source>
</reference>
<evidence type="ECO:0000313" key="1">
    <source>
        <dbReference type="EMBL" id="ANZ67038.1"/>
    </source>
</evidence>
<accession>A0A1B2IYF3</accession>
<organism evidence="1 2">
    <name type="scientific">Secundilactobacillus paracollinoides</name>
    <dbReference type="NCBI Taxonomy" id="240427"/>
    <lineage>
        <taxon>Bacteria</taxon>
        <taxon>Bacillati</taxon>
        <taxon>Bacillota</taxon>
        <taxon>Bacilli</taxon>
        <taxon>Lactobacillales</taxon>
        <taxon>Lactobacillaceae</taxon>
        <taxon>Secundilactobacillus</taxon>
    </lineage>
</organism>
<protein>
    <recommendedName>
        <fullName evidence="3">CAAX protease</fullName>
    </recommendedName>
</protein>
<proteinExistence type="predicted"/>
<dbReference type="Pfam" id="PF07751">
    <property type="entry name" value="Abi_2"/>
    <property type="match status" value="1"/>
</dbReference>
<gene>
    <name evidence="1" type="ORF">AYR63_07780</name>
</gene>
<dbReference type="EMBL" id="CP014924">
    <property type="protein sequence ID" value="ANZ67038.1"/>
    <property type="molecule type" value="Genomic_DNA"/>
</dbReference>
<evidence type="ECO:0008006" key="3">
    <source>
        <dbReference type="Google" id="ProtNLM"/>
    </source>
</evidence>